<dbReference type="AlphaFoldDB" id="A0A2S8G9D5"/>
<gene>
    <name evidence="6" type="ORF">C5Y98_03710</name>
</gene>
<evidence type="ECO:0000313" key="6">
    <source>
        <dbReference type="EMBL" id="PQO41076.1"/>
    </source>
</evidence>
<organism evidence="6 7">
    <name type="scientific">Blastopirellula marina</name>
    <dbReference type="NCBI Taxonomy" id="124"/>
    <lineage>
        <taxon>Bacteria</taxon>
        <taxon>Pseudomonadati</taxon>
        <taxon>Planctomycetota</taxon>
        <taxon>Planctomycetia</taxon>
        <taxon>Pirellulales</taxon>
        <taxon>Pirellulaceae</taxon>
        <taxon>Blastopirellula</taxon>
    </lineage>
</organism>
<evidence type="ECO:0000256" key="4">
    <source>
        <dbReference type="SAM" id="MobiDB-lite"/>
    </source>
</evidence>
<dbReference type="EMBL" id="PUIB01000006">
    <property type="protein sequence ID" value="PQO41076.1"/>
    <property type="molecule type" value="Genomic_DNA"/>
</dbReference>
<evidence type="ECO:0000256" key="3">
    <source>
        <dbReference type="ARBA" id="ARBA00022840"/>
    </source>
</evidence>
<reference evidence="6 7" key="1">
    <citation type="submission" date="2018-02" db="EMBL/GenBank/DDBJ databases">
        <title>Comparative genomes isolates from brazilian mangrove.</title>
        <authorList>
            <person name="Araujo J.E."/>
            <person name="Taketani R.G."/>
            <person name="Silva M.C.P."/>
            <person name="Loureco M.V."/>
            <person name="Andreote F.D."/>
        </authorList>
    </citation>
    <scope>NUCLEOTIDE SEQUENCE [LARGE SCALE GENOMIC DNA]</scope>
    <source>
        <strain evidence="6 7">NAP PRIS-MGV</strain>
    </source>
</reference>
<dbReference type="SUPFAM" id="SSF52540">
    <property type="entry name" value="P-loop containing nucleoside triphosphate hydrolases"/>
    <property type="match status" value="1"/>
</dbReference>
<accession>A0A2S8G9D5</accession>
<name>A0A2S8G9D5_9BACT</name>
<evidence type="ECO:0000256" key="2">
    <source>
        <dbReference type="ARBA" id="ARBA00022741"/>
    </source>
</evidence>
<evidence type="ECO:0000259" key="5">
    <source>
        <dbReference type="PROSITE" id="PS50893"/>
    </source>
</evidence>
<dbReference type="InterPro" id="IPR003439">
    <property type="entry name" value="ABC_transporter-like_ATP-bd"/>
</dbReference>
<keyword evidence="2" id="KW-0547">Nucleotide-binding</keyword>
<dbReference type="CDD" id="cd03293">
    <property type="entry name" value="ABC_NrtD_SsuB_transporters"/>
    <property type="match status" value="1"/>
</dbReference>
<feature type="domain" description="ABC transporter" evidence="5">
    <location>
        <begin position="15"/>
        <end position="244"/>
    </location>
</feature>
<dbReference type="OrthoDB" id="2151853at2"/>
<dbReference type="InterPro" id="IPR003593">
    <property type="entry name" value="AAA+_ATPase"/>
</dbReference>
<dbReference type="PANTHER" id="PTHR42788">
    <property type="entry name" value="TAURINE IMPORT ATP-BINDING PROTEIN-RELATED"/>
    <property type="match status" value="1"/>
</dbReference>
<dbReference type="Proteomes" id="UP000239388">
    <property type="component" value="Unassembled WGS sequence"/>
</dbReference>
<dbReference type="PROSITE" id="PS00211">
    <property type="entry name" value="ABC_TRANSPORTER_1"/>
    <property type="match status" value="1"/>
</dbReference>
<dbReference type="InterPro" id="IPR017871">
    <property type="entry name" value="ABC_transporter-like_CS"/>
</dbReference>
<dbReference type="Pfam" id="PF00005">
    <property type="entry name" value="ABC_tran"/>
    <property type="match status" value="1"/>
</dbReference>
<evidence type="ECO:0000313" key="7">
    <source>
        <dbReference type="Proteomes" id="UP000239388"/>
    </source>
</evidence>
<feature type="compositionally biased region" description="Polar residues" evidence="4">
    <location>
        <begin position="267"/>
        <end position="277"/>
    </location>
</feature>
<dbReference type="InterPro" id="IPR027417">
    <property type="entry name" value="P-loop_NTPase"/>
</dbReference>
<sequence>MSSATDQSLSGGNGLVIDHCFKSFSVNKQDVTVLRDINLTIHPGEFFCIIGGSGCGKSTLLKMIAGLEASTSGSISIDGRPITKPGLDRGMVFQEHRLLPWLTVQQNIDFGLRESVKLGRAEIVQEHIELVGLHGFENAYPGQLSGGMAQRVGLARALVNRPEVLLLDEPLGALDALTREKMQNEILRIWEVEKTTMILVTHDIDEAIYLADRIAVLGSKPGVVRHVYDVDLPRTRSRGDAGFDTLRHKLWDAIFQPSSPVESVSPAANTTARTSESPAAKPQYSIQ</sequence>
<feature type="region of interest" description="Disordered" evidence="4">
    <location>
        <begin position="259"/>
        <end position="287"/>
    </location>
</feature>
<proteinExistence type="predicted"/>
<keyword evidence="1" id="KW-0813">Transport</keyword>
<dbReference type="PANTHER" id="PTHR42788:SF13">
    <property type="entry name" value="ALIPHATIC SULFONATES IMPORT ATP-BINDING PROTEIN SSUB"/>
    <property type="match status" value="1"/>
</dbReference>
<keyword evidence="3 6" id="KW-0067">ATP-binding</keyword>
<evidence type="ECO:0000256" key="1">
    <source>
        <dbReference type="ARBA" id="ARBA00022448"/>
    </source>
</evidence>
<dbReference type="GO" id="GO:0005524">
    <property type="term" value="F:ATP binding"/>
    <property type="evidence" value="ECO:0007669"/>
    <property type="project" value="UniProtKB-KW"/>
</dbReference>
<dbReference type="SMART" id="SM00382">
    <property type="entry name" value="AAA"/>
    <property type="match status" value="1"/>
</dbReference>
<dbReference type="Gene3D" id="3.40.50.300">
    <property type="entry name" value="P-loop containing nucleotide triphosphate hydrolases"/>
    <property type="match status" value="1"/>
</dbReference>
<dbReference type="PROSITE" id="PS50893">
    <property type="entry name" value="ABC_TRANSPORTER_2"/>
    <property type="match status" value="1"/>
</dbReference>
<dbReference type="InterPro" id="IPR050166">
    <property type="entry name" value="ABC_transporter_ATP-bind"/>
</dbReference>
<dbReference type="RefSeq" id="WP_105351736.1">
    <property type="nucleotide sequence ID" value="NZ_PUIB01000006.1"/>
</dbReference>
<dbReference type="GO" id="GO:0016887">
    <property type="term" value="F:ATP hydrolysis activity"/>
    <property type="evidence" value="ECO:0007669"/>
    <property type="project" value="InterPro"/>
</dbReference>
<protein>
    <submittedName>
        <fullName evidence="6">Sulfonate ABC transporter ATP-binding protein</fullName>
    </submittedName>
</protein>
<comment type="caution">
    <text evidence="6">The sequence shown here is derived from an EMBL/GenBank/DDBJ whole genome shotgun (WGS) entry which is preliminary data.</text>
</comment>